<dbReference type="GO" id="GO:0003677">
    <property type="term" value="F:DNA binding"/>
    <property type="evidence" value="ECO:0007669"/>
    <property type="project" value="UniProtKB-KW"/>
</dbReference>
<dbReference type="InterPro" id="IPR014284">
    <property type="entry name" value="RNA_pol_sigma-70_dom"/>
</dbReference>
<dbReference type="Pfam" id="PF04542">
    <property type="entry name" value="Sigma70_r2"/>
    <property type="match status" value="1"/>
</dbReference>
<keyword evidence="3" id="KW-0731">Sigma factor</keyword>
<keyword evidence="2" id="KW-0805">Transcription regulation</keyword>
<dbReference type="GO" id="GO:0016987">
    <property type="term" value="F:sigma factor activity"/>
    <property type="evidence" value="ECO:0007669"/>
    <property type="project" value="UniProtKB-KW"/>
</dbReference>
<keyword evidence="5" id="KW-0804">Transcription</keyword>
<organism evidence="8 9">
    <name type="scientific">Clostridium perfringens D str. JGS1721</name>
    <dbReference type="NCBI Taxonomy" id="488537"/>
    <lineage>
        <taxon>Bacteria</taxon>
        <taxon>Bacillati</taxon>
        <taxon>Bacillota</taxon>
        <taxon>Clostridia</taxon>
        <taxon>Eubacteriales</taxon>
        <taxon>Clostridiaceae</taxon>
        <taxon>Clostridium</taxon>
    </lineage>
</organism>
<dbReference type="InterPro" id="IPR036388">
    <property type="entry name" value="WH-like_DNA-bd_sf"/>
</dbReference>
<dbReference type="Pfam" id="PF08281">
    <property type="entry name" value="Sigma70_r4_2"/>
    <property type="match status" value="1"/>
</dbReference>
<dbReference type="Gene3D" id="1.10.10.10">
    <property type="entry name" value="Winged helix-like DNA-binding domain superfamily/Winged helix DNA-binding domain"/>
    <property type="match status" value="1"/>
</dbReference>
<dbReference type="EMBL" id="ABOO01000017">
    <property type="protein sequence ID" value="EDT71739.1"/>
    <property type="molecule type" value="Genomic_DNA"/>
</dbReference>
<dbReference type="InterPro" id="IPR039425">
    <property type="entry name" value="RNA_pol_sigma-70-like"/>
</dbReference>
<feature type="domain" description="RNA polymerase sigma factor 70 region 4 type 2" evidence="7">
    <location>
        <begin position="131"/>
        <end position="176"/>
    </location>
</feature>
<keyword evidence="4" id="KW-0238">DNA-binding</keyword>
<comment type="similarity">
    <text evidence="1">Belongs to the sigma-70 factor family. ECF subfamily.</text>
</comment>
<dbReference type="SUPFAM" id="SSF88659">
    <property type="entry name" value="Sigma3 and sigma4 domains of RNA polymerase sigma factors"/>
    <property type="match status" value="1"/>
</dbReference>
<dbReference type="CDD" id="cd06171">
    <property type="entry name" value="Sigma70_r4"/>
    <property type="match status" value="1"/>
</dbReference>
<sequence>MEDLIETKIIKQLKKNDFSNFNIIYENYYKKIYFLSLKMIKDEKIAEDITQEVFLSVIKCISSLKNIDAFEVWIRKITINKINTKIKYIIKYKQNTSYYDFDSLNNLISENELPEELALKKEDLHELFNGINRLPDIKRRVLLLHYFKELSLKEISVIENIPIGTVKSRIFSAKSSLKKYLSLKKL</sequence>
<evidence type="ECO:0000256" key="4">
    <source>
        <dbReference type="ARBA" id="ARBA00023125"/>
    </source>
</evidence>
<evidence type="ECO:0000259" key="7">
    <source>
        <dbReference type="Pfam" id="PF08281"/>
    </source>
</evidence>
<dbReference type="SUPFAM" id="SSF88946">
    <property type="entry name" value="Sigma2 domain of RNA polymerase sigma factors"/>
    <property type="match status" value="1"/>
</dbReference>
<evidence type="ECO:0000256" key="5">
    <source>
        <dbReference type="ARBA" id="ARBA00023163"/>
    </source>
</evidence>
<feature type="domain" description="RNA polymerase sigma-70 region 2" evidence="6">
    <location>
        <begin position="24"/>
        <end position="84"/>
    </location>
</feature>
<reference evidence="8 9" key="1">
    <citation type="submission" date="2008-03" db="EMBL/GenBank/DDBJ databases">
        <authorList>
            <person name="Paulsen I."/>
            <person name="Sebastian Y."/>
        </authorList>
    </citation>
    <scope>NUCLEOTIDE SEQUENCE [LARGE SCALE GENOMIC DNA]</scope>
    <source>
        <strain evidence="9">D str. JGS1721</strain>
    </source>
</reference>
<dbReference type="NCBIfam" id="TIGR02937">
    <property type="entry name" value="sigma70-ECF"/>
    <property type="match status" value="1"/>
</dbReference>
<comment type="caution">
    <text evidence="8">The sequence shown here is derived from an EMBL/GenBank/DDBJ whole genome shotgun (WGS) entry which is preliminary data.</text>
</comment>
<gene>
    <name evidence="8" type="ORF">CJD_A0503</name>
</gene>
<evidence type="ECO:0000259" key="6">
    <source>
        <dbReference type="Pfam" id="PF04542"/>
    </source>
</evidence>
<evidence type="ECO:0000256" key="3">
    <source>
        <dbReference type="ARBA" id="ARBA00023082"/>
    </source>
</evidence>
<accession>B1V365</accession>
<dbReference type="InterPro" id="IPR013325">
    <property type="entry name" value="RNA_pol_sigma_r2"/>
</dbReference>
<dbReference type="Gene3D" id="1.10.1740.10">
    <property type="match status" value="1"/>
</dbReference>
<dbReference type="RefSeq" id="WP_003474935.1">
    <property type="nucleotide sequence ID" value="NZ_ABOO01000017.1"/>
</dbReference>
<dbReference type="Proteomes" id="UP000003188">
    <property type="component" value="Unassembled WGS sequence"/>
</dbReference>
<dbReference type="InterPro" id="IPR013324">
    <property type="entry name" value="RNA_pol_sigma_r3/r4-like"/>
</dbReference>
<evidence type="ECO:0000256" key="2">
    <source>
        <dbReference type="ARBA" id="ARBA00023015"/>
    </source>
</evidence>
<dbReference type="PANTHER" id="PTHR43133:SF8">
    <property type="entry name" value="RNA POLYMERASE SIGMA FACTOR HI_1459-RELATED"/>
    <property type="match status" value="1"/>
</dbReference>
<evidence type="ECO:0000313" key="9">
    <source>
        <dbReference type="Proteomes" id="UP000003188"/>
    </source>
</evidence>
<proteinExistence type="inferred from homology"/>
<dbReference type="PANTHER" id="PTHR43133">
    <property type="entry name" value="RNA POLYMERASE ECF-TYPE SIGMA FACTO"/>
    <property type="match status" value="1"/>
</dbReference>
<dbReference type="InterPro" id="IPR007627">
    <property type="entry name" value="RNA_pol_sigma70_r2"/>
</dbReference>
<dbReference type="GO" id="GO:0006352">
    <property type="term" value="P:DNA-templated transcription initiation"/>
    <property type="evidence" value="ECO:0007669"/>
    <property type="project" value="InterPro"/>
</dbReference>
<evidence type="ECO:0000313" key="8">
    <source>
        <dbReference type="EMBL" id="EDT71739.1"/>
    </source>
</evidence>
<evidence type="ECO:0000256" key="1">
    <source>
        <dbReference type="ARBA" id="ARBA00010641"/>
    </source>
</evidence>
<protein>
    <submittedName>
        <fullName evidence="8">RNA polymerase sigma-70 factor</fullName>
    </submittedName>
</protein>
<dbReference type="AlphaFoldDB" id="B1V365"/>
<dbReference type="InterPro" id="IPR013249">
    <property type="entry name" value="RNA_pol_sigma70_r4_t2"/>
</dbReference>
<name>B1V365_CLOPF</name>